<dbReference type="Proteomes" id="UP001300672">
    <property type="component" value="Chromosome"/>
</dbReference>
<evidence type="ECO:0000259" key="5">
    <source>
        <dbReference type="PROSITE" id="PS50893"/>
    </source>
</evidence>
<dbReference type="SMART" id="SM00382">
    <property type="entry name" value="AAA"/>
    <property type="match status" value="1"/>
</dbReference>
<dbReference type="GO" id="GO:0140359">
    <property type="term" value="F:ABC-type transporter activity"/>
    <property type="evidence" value="ECO:0007669"/>
    <property type="project" value="InterPro"/>
</dbReference>
<dbReference type="PANTHER" id="PTHR46743:SF2">
    <property type="entry name" value="TEICHOIC ACIDS EXPORT ATP-BINDING PROTEIN TAGH"/>
    <property type="match status" value="1"/>
</dbReference>
<dbReference type="InterPro" id="IPR050683">
    <property type="entry name" value="Bact_Polysacc_Export_ATP-bd"/>
</dbReference>
<organism evidence="6">
    <name type="scientific">Candidatus Thiocaldithrix dubininis</name>
    <dbReference type="NCBI Taxonomy" id="3080823"/>
    <lineage>
        <taxon>Bacteria</taxon>
        <taxon>Pseudomonadati</taxon>
        <taxon>Pseudomonadota</taxon>
        <taxon>Gammaproteobacteria</taxon>
        <taxon>Thiotrichales</taxon>
        <taxon>Thiotrichaceae</taxon>
        <taxon>Candidatus Thiocaldithrix</taxon>
    </lineage>
</organism>
<keyword evidence="4 6" id="KW-0067">ATP-binding</keyword>
<dbReference type="InterPro" id="IPR003439">
    <property type="entry name" value="ABC_transporter-like_ATP-bd"/>
</dbReference>
<dbReference type="GO" id="GO:0016020">
    <property type="term" value="C:membrane"/>
    <property type="evidence" value="ECO:0007669"/>
    <property type="project" value="InterPro"/>
</dbReference>
<dbReference type="PANTHER" id="PTHR46743">
    <property type="entry name" value="TEICHOIC ACIDS EXPORT ATP-BINDING PROTEIN TAGH"/>
    <property type="match status" value="1"/>
</dbReference>
<dbReference type="InterPro" id="IPR027417">
    <property type="entry name" value="P-loop_NTPase"/>
</dbReference>
<dbReference type="Gene3D" id="3.40.50.300">
    <property type="entry name" value="P-loop containing nucleotide triphosphate hydrolases"/>
    <property type="match status" value="1"/>
</dbReference>
<dbReference type="Pfam" id="PF00005">
    <property type="entry name" value="ABC_tran"/>
    <property type="match status" value="1"/>
</dbReference>
<dbReference type="GO" id="GO:0016887">
    <property type="term" value="F:ATP hydrolysis activity"/>
    <property type="evidence" value="ECO:0007669"/>
    <property type="project" value="InterPro"/>
</dbReference>
<accession>A0AA95H6L2</accession>
<dbReference type="EMBL" id="CP124755">
    <property type="protein sequence ID" value="WGZ90475.1"/>
    <property type="molecule type" value="Genomic_DNA"/>
</dbReference>
<protein>
    <submittedName>
        <fullName evidence="6">ATP-binding cassette domain-containing protein</fullName>
    </submittedName>
</protein>
<sequence length="222" mass="24851">MTNSNKYIMLNNIYKSYPIHHGRHERLILDSISFTVSPGDKLGIMGPNGAGKSTLIQLVSGALLPDKGTIDRKMSISWPLAFGGAFQGSLTGRDNAKLLARVYNTNVEKTVEFVESFGEFGIYFDEPVKSYSTGMNSRLGFALSMAIDFDCFLVDEVISVGDQRFNKKCEAELEQRSNKSMIMVSHHVDLIRNNCTKAAFLHQGKLHIFEQVEDAIYAYEHL</sequence>
<proteinExistence type="inferred from homology"/>
<keyword evidence="2" id="KW-0813">Transport</keyword>
<evidence type="ECO:0000256" key="3">
    <source>
        <dbReference type="ARBA" id="ARBA00022741"/>
    </source>
</evidence>
<evidence type="ECO:0000256" key="4">
    <source>
        <dbReference type="ARBA" id="ARBA00022840"/>
    </source>
</evidence>
<dbReference type="CDD" id="cd03220">
    <property type="entry name" value="ABC_KpsT_Wzt"/>
    <property type="match status" value="1"/>
</dbReference>
<reference evidence="6" key="1">
    <citation type="journal article" date="2023" name="Int. J. Mol. Sci.">
        <title>Metagenomics Revealed a New Genus 'Candidatus Thiocaldithrix dubininis' gen. nov., sp. nov. and a New Species 'Candidatus Thiothrix putei' sp. nov. in the Family Thiotrichaceae, Some Members of Which Have Traits of Both Na+- and H+-Motive Energetics.</title>
        <authorList>
            <person name="Ravin N.V."/>
            <person name="Muntyan M.S."/>
            <person name="Smolyakov D.D."/>
            <person name="Rudenko T.S."/>
            <person name="Beletsky A.V."/>
            <person name="Mardanov A.V."/>
            <person name="Grabovich M.Y."/>
        </authorList>
    </citation>
    <scope>NUCLEOTIDE SEQUENCE</scope>
    <source>
        <strain evidence="6">GKL-01</strain>
    </source>
</reference>
<keyword evidence="3" id="KW-0547">Nucleotide-binding</keyword>
<evidence type="ECO:0000256" key="2">
    <source>
        <dbReference type="ARBA" id="ARBA00022448"/>
    </source>
</evidence>
<evidence type="ECO:0000256" key="1">
    <source>
        <dbReference type="ARBA" id="ARBA00005417"/>
    </source>
</evidence>
<feature type="domain" description="ABC transporter" evidence="5">
    <location>
        <begin position="8"/>
        <end position="222"/>
    </location>
</feature>
<dbReference type="GO" id="GO:0005524">
    <property type="term" value="F:ATP binding"/>
    <property type="evidence" value="ECO:0007669"/>
    <property type="project" value="UniProtKB-KW"/>
</dbReference>
<dbReference type="InterPro" id="IPR003593">
    <property type="entry name" value="AAA+_ATPase"/>
</dbReference>
<evidence type="ECO:0000313" key="6">
    <source>
        <dbReference type="EMBL" id="WGZ90475.1"/>
    </source>
</evidence>
<reference evidence="6" key="2">
    <citation type="submission" date="2023-04" db="EMBL/GenBank/DDBJ databases">
        <authorList>
            <person name="Beletskiy A.V."/>
            <person name="Mardanov A.V."/>
            <person name="Ravin N.V."/>
        </authorList>
    </citation>
    <scope>NUCLEOTIDE SEQUENCE</scope>
    <source>
        <strain evidence="6">GKL-01</strain>
    </source>
</reference>
<gene>
    <name evidence="6" type="ORF">QJT80_13430</name>
</gene>
<dbReference type="SUPFAM" id="SSF52540">
    <property type="entry name" value="P-loop containing nucleoside triphosphate hydrolases"/>
    <property type="match status" value="1"/>
</dbReference>
<dbReference type="InterPro" id="IPR015860">
    <property type="entry name" value="ABC_transpr_TagH-like"/>
</dbReference>
<name>A0AA95H6L2_9GAMM</name>
<comment type="similarity">
    <text evidence="1">Belongs to the ABC transporter superfamily.</text>
</comment>
<dbReference type="AlphaFoldDB" id="A0AA95H6L2"/>
<dbReference type="PROSITE" id="PS50893">
    <property type="entry name" value="ABC_TRANSPORTER_2"/>
    <property type="match status" value="1"/>
</dbReference>
<dbReference type="KEGG" id="tdu:QJT80_13430"/>